<dbReference type="InterPro" id="IPR051862">
    <property type="entry name" value="GT-like_domain_containing_1"/>
</dbReference>
<dbReference type="PANTHER" id="PTHR13615">
    <property type="entry name" value="GLYCOSYLTRANSFERASE-LIKE 1"/>
    <property type="match status" value="1"/>
</dbReference>
<accession>A0A8J1UJV2</accession>
<evidence type="ECO:0000313" key="2">
    <source>
        <dbReference type="Proteomes" id="UP000749559"/>
    </source>
</evidence>
<organism evidence="1 2">
    <name type="scientific">Owenia fusiformis</name>
    <name type="common">Polychaete worm</name>
    <dbReference type="NCBI Taxonomy" id="6347"/>
    <lineage>
        <taxon>Eukaryota</taxon>
        <taxon>Metazoa</taxon>
        <taxon>Spiralia</taxon>
        <taxon>Lophotrochozoa</taxon>
        <taxon>Annelida</taxon>
        <taxon>Polychaeta</taxon>
        <taxon>Sedentaria</taxon>
        <taxon>Canalipalpata</taxon>
        <taxon>Sabellida</taxon>
        <taxon>Oweniida</taxon>
        <taxon>Oweniidae</taxon>
        <taxon>Owenia</taxon>
    </lineage>
</organism>
<dbReference type="Proteomes" id="UP000749559">
    <property type="component" value="Unassembled WGS sequence"/>
</dbReference>
<dbReference type="EMBL" id="CAIIXF020000007">
    <property type="protein sequence ID" value="CAH1788724.1"/>
    <property type="molecule type" value="Genomic_DNA"/>
</dbReference>
<dbReference type="GO" id="GO:0016757">
    <property type="term" value="F:glycosyltransferase activity"/>
    <property type="evidence" value="ECO:0007669"/>
    <property type="project" value="InterPro"/>
</dbReference>
<reference evidence="1" key="1">
    <citation type="submission" date="2022-03" db="EMBL/GenBank/DDBJ databases">
        <authorList>
            <person name="Martin C."/>
        </authorList>
    </citation>
    <scope>NUCLEOTIDE SEQUENCE</scope>
</reference>
<comment type="caution">
    <text evidence="1">The sequence shown here is derived from an EMBL/GenBank/DDBJ whole genome shotgun (WGS) entry which is preliminary data.</text>
</comment>
<name>A0A8J1UJV2_OWEFU</name>
<dbReference type="SUPFAM" id="SSF53756">
    <property type="entry name" value="UDP-Glycosyltransferase/glycogen phosphorylase"/>
    <property type="match status" value="1"/>
</dbReference>
<feature type="non-terminal residue" evidence="1">
    <location>
        <position position="1"/>
    </location>
</feature>
<dbReference type="Pfam" id="PF00534">
    <property type="entry name" value="Glycos_transf_1"/>
    <property type="match status" value="1"/>
</dbReference>
<dbReference type="AlphaFoldDB" id="A0A8J1UJV2"/>
<dbReference type="OrthoDB" id="10032790at2759"/>
<dbReference type="PANTHER" id="PTHR13615:SF3">
    <property type="entry name" value="GLYCOSYLTRANSFERASE-LIKE DOMAIN-CONTAINING PROTEIN 1"/>
    <property type="match status" value="1"/>
</dbReference>
<protein>
    <submittedName>
        <fullName evidence="1">Uncharacterized protein</fullName>
    </submittedName>
</protein>
<dbReference type="Gene3D" id="3.40.50.2000">
    <property type="entry name" value="Glycogen Phosphorylase B"/>
    <property type="match status" value="1"/>
</dbReference>
<sequence>KEAKAKLSDHVLNWGHLDSKQDYYKALSDADIVISTSNHEFFGVAMLEAVHFGCHPLVPNRLVYPEIYGFSPHVKKCFMYNTDNQLRKMLENIYKHPHSVRYLNAKELLRPGRFSWETLKHQYLDVLSPQAKDKCLADFKQYGEVR</sequence>
<dbReference type="InterPro" id="IPR001296">
    <property type="entry name" value="Glyco_trans_1"/>
</dbReference>
<keyword evidence="2" id="KW-1185">Reference proteome</keyword>
<dbReference type="CDD" id="cd01635">
    <property type="entry name" value="Glycosyltransferase_GTB-type"/>
    <property type="match status" value="1"/>
</dbReference>
<gene>
    <name evidence="1" type="ORF">OFUS_LOCUS14201</name>
</gene>
<evidence type="ECO:0000313" key="1">
    <source>
        <dbReference type="EMBL" id="CAH1788724.1"/>
    </source>
</evidence>
<proteinExistence type="predicted"/>